<organism evidence="2 3">
    <name type="scientific">Pseudonocardia eucalypti</name>
    <dbReference type="NCBI Taxonomy" id="648755"/>
    <lineage>
        <taxon>Bacteria</taxon>
        <taxon>Bacillati</taxon>
        <taxon>Actinomycetota</taxon>
        <taxon>Actinomycetes</taxon>
        <taxon>Pseudonocardiales</taxon>
        <taxon>Pseudonocardiaceae</taxon>
        <taxon>Pseudonocardia</taxon>
    </lineage>
</organism>
<feature type="compositionally biased region" description="Basic residues" evidence="1">
    <location>
        <begin position="73"/>
        <end position="85"/>
    </location>
</feature>
<name>A0ABP9QL03_9PSEU</name>
<proteinExistence type="predicted"/>
<accession>A0ABP9QL03</accession>
<sequence length="108" mass="11793">MNRLVHRLAKVTVRSHCAGRGHTVLAAARGHGLLATVATGAVVATNEWPLDRVRGHGLGGHRRLVPGTQFGQRPRRGDRGHRRHPTIQTDGFPTAIAHRRRLLLAATE</sequence>
<gene>
    <name evidence="2" type="ORF">GCM10023321_50740</name>
</gene>
<evidence type="ECO:0000313" key="3">
    <source>
        <dbReference type="Proteomes" id="UP001428817"/>
    </source>
</evidence>
<protein>
    <submittedName>
        <fullName evidence="2">Uncharacterized protein</fullName>
    </submittedName>
</protein>
<evidence type="ECO:0000313" key="2">
    <source>
        <dbReference type="EMBL" id="GAA5163604.1"/>
    </source>
</evidence>
<reference evidence="3" key="1">
    <citation type="journal article" date="2019" name="Int. J. Syst. Evol. Microbiol.">
        <title>The Global Catalogue of Microorganisms (GCM) 10K type strain sequencing project: providing services to taxonomists for standard genome sequencing and annotation.</title>
        <authorList>
            <consortium name="The Broad Institute Genomics Platform"/>
            <consortium name="The Broad Institute Genome Sequencing Center for Infectious Disease"/>
            <person name="Wu L."/>
            <person name="Ma J."/>
        </authorList>
    </citation>
    <scope>NUCLEOTIDE SEQUENCE [LARGE SCALE GENOMIC DNA]</scope>
    <source>
        <strain evidence="3">JCM 18303</strain>
    </source>
</reference>
<evidence type="ECO:0000256" key="1">
    <source>
        <dbReference type="SAM" id="MobiDB-lite"/>
    </source>
</evidence>
<dbReference type="Proteomes" id="UP001428817">
    <property type="component" value="Unassembled WGS sequence"/>
</dbReference>
<feature type="region of interest" description="Disordered" evidence="1">
    <location>
        <begin position="59"/>
        <end position="89"/>
    </location>
</feature>
<comment type="caution">
    <text evidence="2">The sequence shown here is derived from an EMBL/GenBank/DDBJ whole genome shotgun (WGS) entry which is preliminary data.</text>
</comment>
<keyword evidence="3" id="KW-1185">Reference proteome</keyword>
<dbReference type="EMBL" id="BAABJP010000029">
    <property type="protein sequence ID" value="GAA5163604.1"/>
    <property type="molecule type" value="Genomic_DNA"/>
</dbReference>